<dbReference type="Gene3D" id="2.60.120.10">
    <property type="entry name" value="Jelly Rolls"/>
    <property type="match status" value="1"/>
</dbReference>
<dbReference type="PROSITE" id="PS50042">
    <property type="entry name" value="CNMP_BINDING_3"/>
    <property type="match status" value="1"/>
</dbReference>
<reference evidence="2" key="1">
    <citation type="submission" date="2021-03" db="EMBL/GenBank/DDBJ databases">
        <title>Complete Genome of Pseudoalteromonas xiamenensis STKMTI.2, a new potential marine bacterium producing anti-Vibrio compounds.</title>
        <authorList>
            <person name="Handayani D.P."/>
            <person name="Isnansetyo A."/>
            <person name="Istiqomah I."/>
            <person name="Jumina J."/>
        </authorList>
    </citation>
    <scope>NUCLEOTIDE SEQUENCE</scope>
    <source>
        <strain evidence="2">STKMTI.2</strain>
    </source>
</reference>
<dbReference type="KEGG" id="pxi:J5O05_05115"/>
<keyword evidence="3" id="KW-1185">Reference proteome</keyword>
<evidence type="ECO:0000313" key="2">
    <source>
        <dbReference type="EMBL" id="QTH72258.1"/>
    </source>
</evidence>
<dbReference type="EMBL" id="CP072133">
    <property type="protein sequence ID" value="QTH72258.1"/>
    <property type="molecule type" value="Genomic_DNA"/>
</dbReference>
<dbReference type="AlphaFoldDB" id="A0A975DI86"/>
<dbReference type="InterPro" id="IPR014710">
    <property type="entry name" value="RmlC-like_jellyroll"/>
</dbReference>
<dbReference type="CDD" id="cd00038">
    <property type="entry name" value="CAP_ED"/>
    <property type="match status" value="1"/>
</dbReference>
<dbReference type="SMART" id="SM00100">
    <property type="entry name" value="cNMP"/>
    <property type="match status" value="1"/>
</dbReference>
<name>A0A975DI86_9GAMM</name>
<proteinExistence type="predicted"/>
<dbReference type="InterPro" id="IPR000595">
    <property type="entry name" value="cNMP-bd_dom"/>
</dbReference>
<dbReference type="SUPFAM" id="SSF51206">
    <property type="entry name" value="cAMP-binding domain-like"/>
    <property type="match status" value="1"/>
</dbReference>
<protein>
    <submittedName>
        <fullName evidence="2">Crp/Fnr family transcriptional regulator</fullName>
    </submittedName>
</protein>
<accession>A0A975DI86</accession>
<feature type="domain" description="Cyclic nucleotide-binding" evidence="1">
    <location>
        <begin position="14"/>
        <end position="135"/>
    </location>
</feature>
<dbReference type="RefSeq" id="WP_208843880.1">
    <property type="nucleotide sequence ID" value="NZ_CP072133.1"/>
</dbReference>
<evidence type="ECO:0000259" key="1">
    <source>
        <dbReference type="PROSITE" id="PS50042"/>
    </source>
</evidence>
<dbReference type="InterPro" id="IPR018490">
    <property type="entry name" value="cNMP-bd_dom_sf"/>
</dbReference>
<organism evidence="2 3">
    <name type="scientific">Pseudoalteromonas xiamenensis</name>
    <dbReference type="NCBI Taxonomy" id="882626"/>
    <lineage>
        <taxon>Bacteria</taxon>
        <taxon>Pseudomonadati</taxon>
        <taxon>Pseudomonadota</taxon>
        <taxon>Gammaproteobacteria</taxon>
        <taxon>Alteromonadales</taxon>
        <taxon>Pseudoalteromonadaceae</taxon>
        <taxon>Pseudoalteromonas</taxon>
    </lineage>
</organism>
<dbReference type="Pfam" id="PF00027">
    <property type="entry name" value="cNMP_binding"/>
    <property type="match status" value="1"/>
</dbReference>
<sequence length="194" mass="22459">MLDAIAHLTQVVHRYSALSKESLGLYLDACKVKHLKKGQLLYRIGEIPTSFAFIHQGLMRSYVVDERGNEFNKNFFAEGRFPGCMSALLQGTPTLLAIEALEDCVLIEIDFKLFRSALLTKPDLMIYQINYLETHWLLEKEQKEIEYLQFDAKQRYLAFLDTHKAIISRLTQYHIASYLGITPTQLSRVRKDLK</sequence>
<dbReference type="Proteomes" id="UP000664904">
    <property type="component" value="Chromosome"/>
</dbReference>
<gene>
    <name evidence="2" type="ORF">J5O05_05115</name>
</gene>
<evidence type="ECO:0000313" key="3">
    <source>
        <dbReference type="Proteomes" id="UP000664904"/>
    </source>
</evidence>